<organism evidence="1 2">
    <name type="scientific">Luteolibacter arcticus</name>
    <dbReference type="NCBI Taxonomy" id="1581411"/>
    <lineage>
        <taxon>Bacteria</taxon>
        <taxon>Pseudomonadati</taxon>
        <taxon>Verrucomicrobiota</taxon>
        <taxon>Verrucomicrobiia</taxon>
        <taxon>Verrucomicrobiales</taxon>
        <taxon>Verrucomicrobiaceae</taxon>
        <taxon>Luteolibacter</taxon>
    </lineage>
</organism>
<dbReference type="PANTHER" id="PTHR46018:SF2">
    <property type="entry name" value="ZINC PHOSPHODIESTERASE ELAC PROTEIN 1"/>
    <property type="match status" value="1"/>
</dbReference>
<dbReference type="PANTHER" id="PTHR46018">
    <property type="entry name" value="ZINC PHOSPHODIESTERASE ELAC PROTEIN 1"/>
    <property type="match status" value="1"/>
</dbReference>
<evidence type="ECO:0000313" key="2">
    <source>
        <dbReference type="Proteomes" id="UP001320876"/>
    </source>
</evidence>
<proteinExistence type="predicted"/>
<dbReference type="Pfam" id="PF23023">
    <property type="entry name" value="Anti-Pycsar_Apyc1"/>
    <property type="match status" value="1"/>
</dbReference>
<keyword evidence="2" id="KW-1185">Reference proteome</keyword>
<sequence>MAIRFRVLGAAGRDNALHVEVDSGHAVRRLLFDCGEGCLSALTAGEVQAIDHVFFSHFHMDHVAGFDGFFRMNFAREGDSNRIWGPPGTGKILHHRFRSYLWNLHENLGATWRVSDIGEMEIRTWRYELPEAFETAHEEAAMVRDGLMILDEEDFTVEAMALDHLTASMAYKVTEKTRWNIDPQRLAALGLKPGPWLKTLKDRAALPDDAMVEGRSAGELRAELLVPTPGDSVAYLTDFLLDEATAEKVRRWLAGCRRMVCESQYRAVDLELAQKNYHMTADQVAALARDAGVEELVLIHVSSRYLREDRAALLAEAREIFPAARFPDGWGE</sequence>
<dbReference type="RefSeq" id="WP_264490618.1">
    <property type="nucleotide sequence ID" value="NZ_JAPDDT010000028.1"/>
</dbReference>
<dbReference type="Proteomes" id="UP001320876">
    <property type="component" value="Unassembled WGS sequence"/>
</dbReference>
<protein>
    <submittedName>
        <fullName evidence="1">MBL fold metallo-hydrolase</fullName>
    </submittedName>
</protein>
<gene>
    <name evidence="1" type="ORF">OKA05_28420</name>
</gene>
<dbReference type="NCBIfam" id="NF002558">
    <property type="entry name" value="PRK02126.1"/>
    <property type="match status" value="1"/>
</dbReference>
<accession>A0ABT3GSR5</accession>
<name>A0ABT3GSR5_9BACT</name>
<evidence type="ECO:0000313" key="1">
    <source>
        <dbReference type="EMBL" id="MCW1926510.1"/>
    </source>
</evidence>
<dbReference type="Gene3D" id="3.60.15.10">
    <property type="entry name" value="Ribonuclease Z/Hydroxyacylglutathione hydrolase-like"/>
    <property type="match status" value="1"/>
</dbReference>
<dbReference type="InterPro" id="IPR036866">
    <property type="entry name" value="RibonucZ/Hydroxyglut_hydro"/>
</dbReference>
<dbReference type="EMBL" id="JAPDDT010000028">
    <property type="protein sequence ID" value="MCW1926510.1"/>
    <property type="molecule type" value="Genomic_DNA"/>
</dbReference>
<reference evidence="1 2" key="1">
    <citation type="submission" date="2022-10" db="EMBL/GenBank/DDBJ databases">
        <title>Luteolibacter arcticus strain CCTCC AB 2014275, whole genome shotgun sequencing project.</title>
        <authorList>
            <person name="Zhao G."/>
            <person name="Shen L."/>
        </authorList>
    </citation>
    <scope>NUCLEOTIDE SEQUENCE [LARGE SCALE GENOMIC DNA]</scope>
    <source>
        <strain evidence="1 2">CCTCC AB 2014275</strain>
    </source>
</reference>
<dbReference type="SUPFAM" id="SSF56281">
    <property type="entry name" value="Metallo-hydrolase/oxidoreductase"/>
    <property type="match status" value="1"/>
</dbReference>
<comment type="caution">
    <text evidence="1">The sequence shown here is derived from an EMBL/GenBank/DDBJ whole genome shotgun (WGS) entry which is preliminary data.</text>
</comment>